<evidence type="ECO:0000256" key="4">
    <source>
        <dbReference type="RuleBase" id="RU003718"/>
    </source>
</evidence>
<dbReference type="PANTHER" id="PTHR11926:SF1494">
    <property type="entry name" value="FLAVONOL 3-O-GLUCOSYLTRANSFERASE UGT76E12-RELATED"/>
    <property type="match status" value="1"/>
</dbReference>
<keyword evidence="2 4" id="KW-0328">Glycosyltransferase</keyword>
<dbReference type="GO" id="GO:0080044">
    <property type="term" value="F:quercetin 7-O-glucosyltransferase activity"/>
    <property type="evidence" value="ECO:0007669"/>
    <property type="project" value="TreeGrafter"/>
</dbReference>
<dbReference type="EC" id="2.4.1.-" evidence="5"/>
<dbReference type="InterPro" id="IPR002213">
    <property type="entry name" value="UDP_glucos_trans"/>
</dbReference>
<dbReference type="PANTHER" id="PTHR11926">
    <property type="entry name" value="GLUCOSYL/GLUCURONOSYL TRANSFERASES"/>
    <property type="match status" value="1"/>
</dbReference>
<dbReference type="EMBL" id="KF841620">
    <property type="protein sequence ID" value="AHZ97875.1"/>
    <property type="molecule type" value="mRNA"/>
</dbReference>
<dbReference type="CDD" id="cd03784">
    <property type="entry name" value="GT1_Gtf-like"/>
    <property type="match status" value="1"/>
</dbReference>
<feature type="region of interest" description="Disordered" evidence="6">
    <location>
        <begin position="1"/>
        <end position="20"/>
    </location>
</feature>
<dbReference type="SMR" id="A0A059VFE0"/>
<comment type="similarity">
    <text evidence="1 4">Belongs to the UDP-glycosyltransferase family.</text>
</comment>
<evidence type="ECO:0000256" key="6">
    <source>
        <dbReference type="SAM" id="MobiDB-lite"/>
    </source>
</evidence>
<dbReference type="Pfam" id="PF00201">
    <property type="entry name" value="UDPGT"/>
    <property type="match status" value="1"/>
</dbReference>
<keyword evidence="3 4" id="KW-0808">Transferase</keyword>
<dbReference type="SUPFAM" id="SSF53756">
    <property type="entry name" value="UDP-Glycosyltransferase/glycogen phosphorylase"/>
    <property type="match status" value="1"/>
</dbReference>
<accession>A0A059VFE0</accession>
<name>A0A059VFE0_PUNGR</name>
<evidence type="ECO:0000256" key="1">
    <source>
        <dbReference type="ARBA" id="ARBA00009995"/>
    </source>
</evidence>
<dbReference type="FunFam" id="3.40.50.2000:FF:000060">
    <property type="entry name" value="Glycosyltransferase"/>
    <property type="match status" value="1"/>
</dbReference>
<evidence type="ECO:0000313" key="7">
    <source>
        <dbReference type="EMBL" id="AHZ97875.1"/>
    </source>
</evidence>
<dbReference type="PROSITE" id="PS00375">
    <property type="entry name" value="UDPGT"/>
    <property type="match status" value="1"/>
</dbReference>
<dbReference type="FunFam" id="3.40.50.2000:FF:000129">
    <property type="entry name" value="Glycosyltransferase"/>
    <property type="match status" value="1"/>
</dbReference>
<dbReference type="InterPro" id="IPR035595">
    <property type="entry name" value="UDP_glycos_trans_CS"/>
</dbReference>
<proteinExistence type="evidence at transcript level"/>
<dbReference type="GO" id="GO:0080043">
    <property type="term" value="F:quercetin 3-O-glucosyltransferase activity"/>
    <property type="evidence" value="ECO:0007669"/>
    <property type="project" value="TreeGrafter"/>
</dbReference>
<dbReference type="GO" id="GO:0031542">
    <property type="term" value="P:positive regulation of anthocyanin biosynthetic process"/>
    <property type="evidence" value="ECO:0007669"/>
    <property type="project" value="UniProtKB-ARBA"/>
</dbReference>
<dbReference type="GO" id="GO:0047213">
    <property type="term" value="F:anthocyanidin 3-O-glucosyltransferase activity"/>
    <property type="evidence" value="ECO:0007669"/>
    <property type="project" value="UniProtKB-ARBA"/>
</dbReference>
<dbReference type="GO" id="GO:0033485">
    <property type="term" value="P:cyanidin 3-O-glucoside biosynthetic process"/>
    <property type="evidence" value="ECO:0007669"/>
    <property type="project" value="UniProtKB-ARBA"/>
</dbReference>
<feature type="compositionally biased region" description="Polar residues" evidence="6">
    <location>
        <begin position="1"/>
        <end position="13"/>
    </location>
</feature>
<evidence type="ECO:0000256" key="2">
    <source>
        <dbReference type="ARBA" id="ARBA00022676"/>
    </source>
</evidence>
<gene>
    <name evidence="7" type="primary">UFGT</name>
</gene>
<reference evidence="7" key="1">
    <citation type="journal article" date="2015" name="J. Plant Res.">
        <title>Cloning and expression of anthocyanin biosynthetic genes in red and white pomegranate.</title>
        <authorList>
            <person name="Zhao X."/>
            <person name="Yuan Z."/>
            <person name="Feng L."/>
            <person name="Fang Y."/>
        </authorList>
    </citation>
    <scope>NUCLEOTIDE SEQUENCE</scope>
</reference>
<dbReference type="AlphaFoldDB" id="A0A059VFE0"/>
<dbReference type="Gene3D" id="3.40.50.2000">
    <property type="entry name" value="Glycogen Phosphorylase B"/>
    <property type="match status" value="2"/>
</dbReference>
<evidence type="ECO:0000256" key="3">
    <source>
        <dbReference type="ARBA" id="ARBA00022679"/>
    </source>
</evidence>
<protein>
    <recommendedName>
        <fullName evidence="5">Glycosyltransferase</fullName>
        <ecNumber evidence="5">2.4.1.-</ecNumber>
    </recommendedName>
</protein>
<evidence type="ECO:0000256" key="5">
    <source>
        <dbReference type="RuleBase" id="RU362057"/>
    </source>
</evidence>
<organism evidence="7">
    <name type="scientific">Punica granatum</name>
    <name type="common">Pomegranate</name>
    <dbReference type="NCBI Taxonomy" id="22663"/>
    <lineage>
        <taxon>Eukaryota</taxon>
        <taxon>Viridiplantae</taxon>
        <taxon>Streptophyta</taxon>
        <taxon>Embryophyta</taxon>
        <taxon>Tracheophyta</taxon>
        <taxon>Spermatophyta</taxon>
        <taxon>Magnoliopsida</taxon>
        <taxon>eudicotyledons</taxon>
        <taxon>Gunneridae</taxon>
        <taxon>Pentapetalae</taxon>
        <taxon>rosids</taxon>
        <taxon>malvids</taxon>
        <taxon>Myrtales</taxon>
        <taxon>Lythraceae</taxon>
        <taxon>Punica</taxon>
    </lineage>
</organism>
<sequence>MQPDTTSMTQPHLQQQQQERRPHVAVLAFPFSSHAASLLTVIRHLASAAPASTAVFSFFSTHKSNRSLFSSSSSSAFNMIKAYDVTDGVPEGYVFHGKPQEDIGLFMRAAPEGFRKAMEAAAVDSGKRITCVVADAFFWFAEEIAAELRVPWVAFWTSGPSSLAAHLYTDLLRNKLHITDGIAGLGDERLNDFIPGMSNKMRLKDLPEGVLFGNLESPFSHMLLRMGRSFPRATAVALNSFEELDLSLTQHLKSHHIPTLLSIGPLNLLHLQLHGTHNLVAGAPRGSDEYGCLPWLDNQKPAPASVAYISFGSVTVPPRSELVAIAEALEASGVPFIWSLKEEVWDHGLPDGFLGRTREQGMLVPWAPQVDILSHGAVGAFVTHCGWSSLLEGIAGGVPMICRPFFGDQRLNGRMIGDVLGIGLTVEGGAITKEGLVRSLGMILNGDEGKRMREIVRHLRLQAGKALSPTGSSTGNFNKLLQVITTGAPPC</sequence>